<sequence length="102" mass="11159">MEIVLRRPLRAEHNKTKKWHTWILPPSSGKLPKAQASPEISLKQAQRPSGFGQNFRLPRLLGLPGKWANSWGSWEALGSPGTAVGSPGTPWESGHVLVLTST</sequence>
<name>A0A6A4HE68_9AGAR</name>
<dbReference type="Proteomes" id="UP000799118">
    <property type="component" value="Unassembled WGS sequence"/>
</dbReference>
<evidence type="ECO:0000313" key="2">
    <source>
        <dbReference type="EMBL" id="KAE9396689.1"/>
    </source>
</evidence>
<reference evidence="2" key="1">
    <citation type="journal article" date="2019" name="Environ. Microbiol.">
        <title>Fungal ecological strategies reflected in gene transcription - a case study of two litter decomposers.</title>
        <authorList>
            <person name="Barbi F."/>
            <person name="Kohler A."/>
            <person name="Barry K."/>
            <person name="Baskaran P."/>
            <person name="Daum C."/>
            <person name="Fauchery L."/>
            <person name="Ihrmark K."/>
            <person name="Kuo A."/>
            <person name="LaButti K."/>
            <person name="Lipzen A."/>
            <person name="Morin E."/>
            <person name="Grigoriev I.V."/>
            <person name="Henrissat B."/>
            <person name="Lindahl B."/>
            <person name="Martin F."/>
        </authorList>
    </citation>
    <scope>NUCLEOTIDE SEQUENCE</scope>
    <source>
        <strain evidence="2">JB14</strain>
    </source>
</reference>
<dbReference type="EMBL" id="ML769509">
    <property type="protein sequence ID" value="KAE9396689.1"/>
    <property type="molecule type" value="Genomic_DNA"/>
</dbReference>
<protein>
    <submittedName>
        <fullName evidence="2">Uncharacterized protein</fullName>
    </submittedName>
</protein>
<evidence type="ECO:0000256" key="1">
    <source>
        <dbReference type="SAM" id="MobiDB-lite"/>
    </source>
</evidence>
<feature type="region of interest" description="Disordered" evidence="1">
    <location>
        <begin position="22"/>
        <end position="47"/>
    </location>
</feature>
<accession>A0A6A4HE68</accession>
<proteinExistence type="predicted"/>
<keyword evidence="3" id="KW-1185">Reference proteome</keyword>
<gene>
    <name evidence="2" type="ORF">BT96DRAFT_1038995</name>
</gene>
<dbReference type="AlphaFoldDB" id="A0A6A4HE68"/>
<organism evidence="2 3">
    <name type="scientific">Gymnopus androsaceus JB14</name>
    <dbReference type="NCBI Taxonomy" id="1447944"/>
    <lineage>
        <taxon>Eukaryota</taxon>
        <taxon>Fungi</taxon>
        <taxon>Dikarya</taxon>
        <taxon>Basidiomycota</taxon>
        <taxon>Agaricomycotina</taxon>
        <taxon>Agaricomycetes</taxon>
        <taxon>Agaricomycetidae</taxon>
        <taxon>Agaricales</taxon>
        <taxon>Marasmiineae</taxon>
        <taxon>Omphalotaceae</taxon>
        <taxon>Gymnopus</taxon>
    </lineage>
</organism>
<evidence type="ECO:0000313" key="3">
    <source>
        <dbReference type="Proteomes" id="UP000799118"/>
    </source>
</evidence>